<dbReference type="GO" id="GO:0008138">
    <property type="term" value="F:protein tyrosine/serine/threonine phosphatase activity"/>
    <property type="evidence" value="ECO:0007669"/>
    <property type="project" value="InterPro"/>
</dbReference>
<dbReference type="GO" id="GO:0004725">
    <property type="term" value="F:protein tyrosine phosphatase activity"/>
    <property type="evidence" value="ECO:0007669"/>
    <property type="project" value="UniProtKB-EC"/>
</dbReference>
<dbReference type="InParanoid" id="A0A4S2N3N3"/>
<keyword evidence="4" id="KW-0904">Protein phosphatase</keyword>
<dbReference type="PANTHER" id="PTHR45848">
    <property type="entry name" value="DUAL SPECIFICITY PROTEIN PHOSPHATASE 12 FAMILY MEMBER"/>
    <property type="match status" value="1"/>
</dbReference>
<evidence type="ECO:0000256" key="4">
    <source>
        <dbReference type="ARBA" id="ARBA00022912"/>
    </source>
</evidence>
<feature type="domain" description="Tyrosine-protein phosphatase" evidence="6">
    <location>
        <begin position="1"/>
        <end position="130"/>
    </location>
</feature>
<dbReference type="OrthoDB" id="2017893at2759"/>
<dbReference type="SUPFAM" id="SSF52799">
    <property type="entry name" value="(Phosphotyrosine protein) phosphatases II"/>
    <property type="match status" value="1"/>
</dbReference>
<organism evidence="8 9">
    <name type="scientific">Ascodesmis nigricans</name>
    <dbReference type="NCBI Taxonomy" id="341454"/>
    <lineage>
        <taxon>Eukaryota</taxon>
        <taxon>Fungi</taxon>
        <taxon>Dikarya</taxon>
        <taxon>Ascomycota</taxon>
        <taxon>Pezizomycotina</taxon>
        <taxon>Pezizomycetes</taxon>
        <taxon>Pezizales</taxon>
        <taxon>Ascodesmidaceae</taxon>
        <taxon>Ascodesmis</taxon>
    </lineage>
</organism>
<dbReference type="SMART" id="SM00195">
    <property type="entry name" value="DSPc"/>
    <property type="match status" value="1"/>
</dbReference>
<evidence type="ECO:0000259" key="7">
    <source>
        <dbReference type="PROSITE" id="PS50056"/>
    </source>
</evidence>
<dbReference type="PIRSF" id="PIRSF000941">
    <property type="entry name" value="DUSP12"/>
    <property type="match status" value="1"/>
</dbReference>
<dbReference type="Pfam" id="PF00782">
    <property type="entry name" value="DSPc"/>
    <property type="match status" value="1"/>
</dbReference>
<feature type="active site" description="Phosphocysteine intermediate" evidence="5">
    <location>
        <position position="74"/>
    </location>
</feature>
<dbReference type="InterPro" id="IPR020422">
    <property type="entry name" value="TYR_PHOSPHATASE_DUAL_dom"/>
</dbReference>
<dbReference type="PROSITE" id="PS50054">
    <property type="entry name" value="TYR_PHOSPHATASE_DUAL"/>
    <property type="match status" value="1"/>
</dbReference>
<dbReference type="PROSITE" id="PS00383">
    <property type="entry name" value="TYR_PHOSPHATASE_1"/>
    <property type="match status" value="1"/>
</dbReference>
<comment type="similarity">
    <text evidence="1">Belongs to the protein-tyrosine phosphatase family. Non-receptor class dual specificity subfamily.</text>
</comment>
<evidence type="ECO:0000256" key="5">
    <source>
        <dbReference type="PIRSR" id="PIRSR000941-50"/>
    </source>
</evidence>
<dbReference type="AlphaFoldDB" id="A0A4S2N3N3"/>
<dbReference type="InterPro" id="IPR029021">
    <property type="entry name" value="Prot-tyrosine_phosphatase-like"/>
</dbReference>
<sequence length="293" mass="33946">MFALRSKIAMKENEITHIVTVLRQPLDHTLFEGYEHLVIEVDDVEEENLIEHFARSYSWIDEAVKKGGRVFIHCAMGKSRSATVLCAYLMRSRKLGRDDALARIRETRPFVEPNPDFMKQLELYEKMGWVDDIDEHPIYQRWLWRRELELSRQAGVAPDRVHFRDAEKEMVAEAGMKEAQGERFVELRCKKCRRTLANSHFLTPHIPKASQPPHPRVPQQPCSHHFLEPLKWMKNELEQGKLEGKLDCPNSKCGGKVGSYAWQGMKCSCGEWVVPGISLARGRVDEVWVQGRL</sequence>
<dbReference type="EMBL" id="ML220113">
    <property type="protein sequence ID" value="TGZ83872.1"/>
    <property type="molecule type" value="Genomic_DNA"/>
</dbReference>
<evidence type="ECO:0000256" key="1">
    <source>
        <dbReference type="ARBA" id="ARBA00008601"/>
    </source>
</evidence>
<dbReference type="PROSITE" id="PS50056">
    <property type="entry name" value="TYR_PHOSPHATASE_2"/>
    <property type="match status" value="1"/>
</dbReference>
<dbReference type="EC" id="3.1.3.48" evidence="2"/>
<evidence type="ECO:0000256" key="3">
    <source>
        <dbReference type="ARBA" id="ARBA00022801"/>
    </source>
</evidence>
<evidence type="ECO:0000313" key="8">
    <source>
        <dbReference type="EMBL" id="TGZ83872.1"/>
    </source>
</evidence>
<dbReference type="STRING" id="341454.A0A4S2N3N3"/>
<protein>
    <recommendedName>
        <fullName evidence="2">protein-tyrosine-phosphatase</fullName>
        <ecNumber evidence="2">3.1.3.48</ecNumber>
    </recommendedName>
</protein>
<gene>
    <name evidence="8" type="ORF">EX30DRAFT_353756</name>
</gene>
<feature type="domain" description="Tyrosine specific protein phosphatases" evidence="7">
    <location>
        <begin position="51"/>
        <end position="109"/>
    </location>
</feature>
<dbReference type="InterPro" id="IPR016278">
    <property type="entry name" value="DUSP12"/>
</dbReference>
<dbReference type="FunCoup" id="A0A4S2N3N3">
    <property type="interactions" value="763"/>
</dbReference>
<reference evidence="8 9" key="1">
    <citation type="submission" date="2019-04" db="EMBL/GenBank/DDBJ databases">
        <title>Comparative genomics and transcriptomics to analyze fruiting body development in filamentous ascomycetes.</title>
        <authorList>
            <consortium name="DOE Joint Genome Institute"/>
            <person name="Lutkenhaus R."/>
            <person name="Traeger S."/>
            <person name="Breuer J."/>
            <person name="Kuo A."/>
            <person name="Lipzen A."/>
            <person name="Pangilinan J."/>
            <person name="Dilworth D."/>
            <person name="Sandor L."/>
            <person name="Poggeler S."/>
            <person name="Barry K."/>
            <person name="Grigoriev I.V."/>
            <person name="Nowrousian M."/>
        </authorList>
    </citation>
    <scope>NUCLEOTIDE SEQUENCE [LARGE SCALE GENOMIC DNA]</scope>
    <source>
        <strain evidence="8 9">CBS 389.68</strain>
    </source>
</reference>
<accession>A0A4S2N3N3</accession>
<dbReference type="GO" id="GO:0005634">
    <property type="term" value="C:nucleus"/>
    <property type="evidence" value="ECO:0007669"/>
    <property type="project" value="TreeGrafter"/>
</dbReference>
<name>A0A4S2N3N3_9PEZI</name>
<dbReference type="Proteomes" id="UP000298138">
    <property type="component" value="Unassembled WGS sequence"/>
</dbReference>
<dbReference type="Gene3D" id="3.90.190.10">
    <property type="entry name" value="Protein tyrosine phosphatase superfamily"/>
    <property type="match status" value="1"/>
</dbReference>
<dbReference type="InterPro" id="IPR016130">
    <property type="entry name" value="Tyr_Pase_AS"/>
</dbReference>
<evidence type="ECO:0000313" key="9">
    <source>
        <dbReference type="Proteomes" id="UP000298138"/>
    </source>
</evidence>
<keyword evidence="3" id="KW-0378">Hydrolase</keyword>
<evidence type="ECO:0000256" key="2">
    <source>
        <dbReference type="ARBA" id="ARBA00013064"/>
    </source>
</evidence>
<dbReference type="InterPro" id="IPR000387">
    <property type="entry name" value="Tyr_Pase_dom"/>
</dbReference>
<proteinExistence type="inferred from homology"/>
<keyword evidence="9" id="KW-1185">Reference proteome</keyword>
<dbReference type="InterPro" id="IPR000340">
    <property type="entry name" value="Dual-sp_phosphatase_cat-dom"/>
</dbReference>
<evidence type="ECO:0000259" key="6">
    <source>
        <dbReference type="PROSITE" id="PS50054"/>
    </source>
</evidence>
<dbReference type="PANTHER" id="PTHR45848:SF4">
    <property type="entry name" value="DUAL SPECIFICITY PROTEIN PHOSPHATASE 12"/>
    <property type="match status" value="1"/>
</dbReference>